<keyword evidence="1" id="KW-0472">Membrane</keyword>
<sequence>MTRKHKPRRRRRWFRDMTAADYILTVLGLCLGTAAALFPWHVYLNPDKYGPPRMTFSRGGVIPEAEILALQSGEAVFDMRKGRFVVDDRSVAGVDPLVTGRIDPDRAAATGDLDQEFPGRDVGFEVFAVDGRRALVGDAHGVYLIRPHSRLPDGTFARSFRHDEAGWYILTSDERILRP</sequence>
<dbReference type="AlphaFoldDB" id="A0A6N1VFT9"/>
<reference evidence="2 3" key="1">
    <citation type="submission" date="2020-06" db="EMBL/GenBank/DDBJ databases">
        <title>Oricola thermophila sp. nov. isolated from a tidal sediments.</title>
        <authorList>
            <person name="Kwon K.K."/>
            <person name="Yang S.-H."/>
            <person name="Park M.-J."/>
        </authorList>
    </citation>
    <scope>NUCLEOTIDE SEQUENCE [LARGE SCALE GENOMIC DNA]</scope>
    <source>
        <strain evidence="2 3">MEBiC13590</strain>
    </source>
</reference>
<dbReference type="Proteomes" id="UP000509367">
    <property type="component" value="Chromosome"/>
</dbReference>
<keyword evidence="1" id="KW-1133">Transmembrane helix</keyword>
<proteinExistence type="predicted"/>
<dbReference type="EMBL" id="CP054836">
    <property type="protein sequence ID" value="QKV19648.1"/>
    <property type="molecule type" value="Genomic_DNA"/>
</dbReference>
<organism evidence="2 3">
    <name type="scientific">Oricola thermophila</name>
    <dbReference type="NCBI Taxonomy" id="2742145"/>
    <lineage>
        <taxon>Bacteria</taxon>
        <taxon>Pseudomonadati</taxon>
        <taxon>Pseudomonadota</taxon>
        <taxon>Alphaproteobacteria</taxon>
        <taxon>Hyphomicrobiales</taxon>
        <taxon>Ahrensiaceae</taxon>
        <taxon>Oricola</taxon>
    </lineage>
</organism>
<dbReference type="KEGG" id="orm:HTY61_14895"/>
<keyword evidence="3" id="KW-1185">Reference proteome</keyword>
<protein>
    <submittedName>
        <fullName evidence="2">Uncharacterized protein</fullName>
    </submittedName>
</protein>
<name>A0A6N1VFT9_9HYPH</name>
<gene>
    <name evidence="2" type="ORF">HTY61_14895</name>
</gene>
<dbReference type="RefSeq" id="WP_175277540.1">
    <property type="nucleotide sequence ID" value="NZ_CP054836.1"/>
</dbReference>
<accession>A0A6N1VFT9</accession>
<feature type="transmembrane region" description="Helical" evidence="1">
    <location>
        <begin position="21"/>
        <end position="43"/>
    </location>
</feature>
<evidence type="ECO:0000313" key="2">
    <source>
        <dbReference type="EMBL" id="QKV19648.1"/>
    </source>
</evidence>
<keyword evidence="1" id="KW-0812">Transmembrane</keyword>
<evidence type="ECO:0000313" key="3">
    <source>
        <dbReference type="Proteomes" id="UP000509367"/>
    </source>
</evidence>
<evidence type="ECO:0000256" key="1">
    <source>
        <dbReference type="SAM" id="Phobius"/>
    </source>
</evidence>